<feature type="transmembrane region" description="Helical" evidence="1">
    <location>
        <begin position="220"/>
        <end position="237"/>
    </location>
</feature>
<sequence>MEAIPIAIFWSIALWCLLQRKQALLYLFFASMPFGSFAVIPTQVTGGLTLTPTPIVALMLIARELGSMRALGQALDMALRRSGLLLLFAFWVVAGVVTLFMPRFFAGMVEVVPVRAGALSDTTLLVPTTQNFSQLIYVSISVLAVFAFARLLQADEMRRHALAALLLGAALTALTGALDLASQYVPIGLALELFRTASYELLTDVEVLSAKRVVGLTPEASSYGALALTFLAALYFFRRAMPAGFVRRRLVPALMGVLLLLIWLSTSSAAYLGLGLFGAAAAADWCFRLAAPVSQTYLRRGLAGEFALAVVTLCVLLMIVLAKPGLLAPMREMFDLMVLQKSSSSSFEERSMWTHVSLNALFATHGLGVGLGGTRASNFAVALASNAGVLGAALYFLFVLQCLAFRNPARGDAKGVALLSGIRWTYLPAFFTGLMIGTTPDFGLFNAFLFGFATAITCRRARTRAALTPSASLQPQAYVQPMRPRALRSLRAQP</sequence>
<proteinExistence type="predicted"/>
<feature type="transmembrane region" description="Helical" evidence="1">
    <location>
        <begin position="379"/>
        <end position="404"/>
    </location>
</feature>
<dbReference type="Proteomes" id="UP001174908">
    <property type="component" value="Unassembled WGS sequence"/>
</dbReference>
<keyword evidence="1" id="KW-0472">Membrane</keyword>
<dbReference type="RefSeq" id="WP_286658447.1">
    <property type="nucleotide sequence ID" value="NZ_JASZYV010000001.1"/>
</dbReference>
<feature type="transmembrane region" description="Helical" evidence="1">
    <location>
        <begin position="83"/>
        <end position="105"/>
    </location>
</feature>
<comment type="caution">
    <text evidence="2">The sequence shown here is derived from an EMBL/GenBank/DDBJ whole genome shotgun (WGS) entry which is preliminary data.</text>
</comment>
<feature type="transmembrane region" description="Helical" evidence="1">
    <location>
        <begin position="302"/>
        <end position="322"/>
    </location>
</feature>
<accession>A0ABT7N5V2</accession>
<evidence type="ECO:0000313" key="3">
    <source>
        <dbReference type="Proteomes" id="UP001174908"/>
    </source>
</evidence>
<keyword evidence="1" id="KW-1133">Transmembrane helix</keyword>
<feature type="transmembrane region" description="Helical" evidence="1">
    <location>
        <begin position="39"/>
        <end position="62"/>
    </location>
</feature>
<protein>
    <submittedName>
        <fullName evidence="2">Uncharacterized protein</fullName>
    </submittedName>
</protein>
<name>A0ABT7N5V2_9BURK</name>
<dbReference type="EMBL" id="JASZYV010000001">
    <property type="protein sequence ID" value="MDM0043331.1"/>
    <property type="molecule type" value="Genomic_DNA"/>
</dbReference>
<keyword evidence="1" id="KW-0812">Transmembrane</keyword>
<organism evidence="2 3">
    <name type="scientific">Variovorax dokdonensis</name>
    <dbReference type="NCBI Taxonomy" id="344883"/>
    <lineage>
        <taxon>Bacteria</taxon>
        <taxon>Pseudomonadati</taxon>
        <taxon>Pseudomonadota</taxon>
        <taxon>Betaproteobacteria</taxon>
        <taxon>Burkholderiales</taxon>
        <taxon>Comamonadaceae</taxon>
        <taxon>Variovorax</taxon>
    </lineage>
</organism>
<evidence type="ECO:0000256" key="1">
    <source>
        <dbReference type="SAM" id="Phobius"/>
    </source>
</evidence>
<feature type="transmembrane region" description="Helical" evidence="1">
    <location>
        <begin position="249"/>
        <end position="265"/>
    </location>
</feature>
<reference evidence="2" key="1">
    <citation type="submission" date="2023-06" db="EMBL/GenBank/DDBJ databases">
        <authorList>
            <person name="Jiang Y."/>
            <person name="Liu Q."/>
        </authorList>
    </citation>
    <scope>NUCLEOTIDE SEQUENCE</scope>
    <source>
        <strain evidence="2">CGMCC 1.12089</strain>
    </source>
</reference>
<keyword evidence="3" id="KW-1185">Reference proteome</keyword>
<feature type="transmembrane region" description="Helical" evidence="1">
    <location>
        <begin position="442"/>
        <end position="458"/>
    </location>
</feature>
<feature type="transmembrane region" description="Helical" evidence="1">
    <location>
        <begin position="134"/>
        <end position="152"/>
    </location>
</feature>
<gene>
    <name evidence="2" type="ORF">QTH91_02445</name>
</gene>
<evidence type="ECO:0000313" key="2">
    <source>
        <dbReference type="EMBL" id="MDM0043331.1"/>
    </source>
</evidence>
<feature type="transmembrane region" description="Helical" evidence="1">
    <location>
        <begin position="164"/>
        <end position="185"/>
    </location>
</feature>